<name>A0A3D9ZP89_9ACTN</name>
<feature type="compositionally biased region" description="Low complexity" evidence="2">
    <location>
        <begin position="101"/>
        <end position="115"/>
    </location>
</feature>
<dbReference type="InterPro" id="IPR036894">
    <property type="entry name" value="YbaB-like_sf"/>
</dbReference>
<evidence type="ECO:0000313" key="3">
    <source>
        <dbReference type="EMBL" id="REF99081.1"/>
    </source>
</evidence>
<dbReference type="Gene3D" id="3.30.1310.10">
    <property type="entry name" value="Nucleoid-associated protein YbaB-like domain"/>
    <property type="match status" value="2"/>
</dbReference>
<keyword evidence="4" id="KW-1185">Reference proteome</keyword>
<evidence type="ECO:0000256" key="2">
    <source>
        <dbReference type="SAM" id="MobiDB-lite"/>
    </source>
</evidence>
<sequence length="240" mass="25965">MEDALDGLAELQRLRREADDLNRRLAVGHQRAAGSSAWDPAQAVRVVLDQSGRIEAVEVAPEWARRVGADRLGTAVVAAADAATQRWSEAWAGGIDEADQTDTAPRDAPAPQQPAGRLSPDYARGLFYVLKDSFAQLDQLAAEAERNAREGRTTADEQGHVTVTVEGQRLSAVRLDEAWLTSTGAQQLGEQITAAVKTAFHDDRSLRASWPFSELDRMTADPAALFANLGLAGRDPRGER</sequence>
<dbReference type="Proteomes" id="UP000256913">
    <property type="component" value="Unassembled WGS sequence"/>
</dbReference>
<dbReference type="EMBL" id="QUMQ01000001">
    <property type="protein sequence ID" value="REF99081.1"/>
    <property type="molecule type" value="Genomic_DNA"/>
</dbReference>
<gene>
    <name evidence="3" type="ORF">DFJ67_5107</name>
</gene>
<reference evidence="3 4" key="1">
    <citation type="submission" date="2018-08" db="EMBL/GenBank/DDBJ databases">
        <title>Sequencing the genomes of 1000 actinobacteria strains.</title>
        <authorList>
            <person name="Klenk H.-P."/>
        </authorList>
    </citation>
    <scope>NUCLEOTIDE SEQUENCE [LARGE SCALE GENOMIC DNA]</scope>
    <source>
        <strain evidence="3 4">DSM 44099</strain>
    </source>
</reference>
<evidence type="ECO:0000256" key="1">
    <source>
        <dbReference type="SAM" id="Coils"/>
    </source>
</evidence>
<evidence type="ECO:0000313" key="4">
    <source>
        <dbReference type="Proteomes" id="UP000256913"/>
    </source>
</evidence>
<feature type="coiled-coil region" evidence="1">
    <location>
        <begin position="4"/>
        <end position="31"/>
    </location>
</feature>
<accession>A0A3D9ZP89</accession>
<dbReference type="RefSeq" id="WP_170215972.1">
    <property type="nucleotide sequence ID" value="NZ_BONB01000049.1"/>
</dbReference>
<organism evidence="3 4">
    <name type="scientific">Asanoa ferruginea</name>
    <dbReference type="NCBI Taxonomy" id="53367"/>
    <lineage>
        <taxon>Bacteria</taxon>
        <taxon>Bacillati</taxon>
        <taxon>Actinomycetota</taxon>
        <taxon>Actinomycetes</taxon>
        <taxon>Micromonosporales</taxon>
        <taxon>Micromonosporaceae</taxon>
        <taxon>Asanoa</taxon>
    </lineage>
</organism>
<feature type="region of interest" description="Disordered" evidence="2">
    <location>
        <begin position="98"/>
        <end position="117"/>
    </location>
</feature>
<dbReference type="AlphaFoldDB" id="A0A3D9ZP89"/>
<comment type="caution">
    <text evidence="3">The sequence shown here is derived from an EMBL/GenBank/DDBJ whole genome shotgun (WGS) entry which is preliminary data.</text>
</comment>
<keyword evidence="1" id="KW-0175">Coiled coil</keyword>
<evidence type="ECO:0008006" key="5">
    <source>
        <dbReference type="Google" id="ProtNLM"/>
    </source>
</evidence>
<proteinExistence type="predicted"/>
<protein>
    <recommendedName>
        <fullName evidence="5">YbaB/EbfC DNA-binding family protein</fullName>
    </recommendedName>
</protein>